<organism evidence="4 5">
    <name type="scientific">Streptomonospora arabica</name>
    <dbReference type="NCBI Taxonomy" id="412417"/>
    <lineage>
        <taxon>Bacteria</taxon>
        <taxon>Bacillati</taxon>
        <taxon>Actinomycetota</taxon>
        <taxon>Actinomycetes</taxon>
        <taxon>Streptosporangiales</taxon>
        <taxon>Nocardiopsidaceae</taxon>
        <taxon>Streptomonospora</taxon>
    </lineage>
</organism>
<proteinExistence type="predicted"/>
<feature type="region of interest" description="Disordered" evidence="1">
    <location>
        <begin position="1"/>
        <end position="78"/>
    </location>
</feature>
<evidence type="ECO:0000256" key="2">
    <source>
        <dbReference type="SAM" id="Phobius"/>
    </source>
</evidence>
<dbReference type="InterPro" id="IPR021949">
    <property type="entry name" value="DUF3566_TM"/>
</dbReference>
<accession>A0ABV9SSA6</accession>
<feature type="domain" description="DUF3566" evidence="3">
    <location>
        <begin position="87"/>
        <end position="207"/>
    </location>
</feature>
<evidence type="ECO:0000259" key="3">
    <source>
        <dbReference type="Pfam" id="PF12089"/>
    </source>
</evidence>
<keyword evidence="2" id="KW-0472">Membrane</keyword>
<gene>
    <name evidence="4" type="ORF">ACFPCZ_21440</name>
</gene>
<dbReference type="Pfam" id="PF12089">
    <property type="entry name" value="DUF3566"/>
    <property type="match status" value="1"/>
</dbReference>
<evidence type="ECO:0000313" key="5">
    <source>
        <dbReference type="Proteomes" id="UP001595858"/>
    </source>
</evidence>
<comment type="caution">
    <text evidence="4">The sequence shown here is derived from an EMBL/GenBank/DDBJ whole genome shotgun (WGS) entry which is preliminary data.</text>
</comment>
<dbReference type="Proteomes" id="UP001595858">
    <property type="component" value="Unassembled WGS sequence"/>
</dbReference>
<feature type="compositionally biased region" description="Low complexity" evidence="1">
    <location>
        <begin position="28"/>
        <end position="44"/>
    </location>
</feature>
<feature type="transmembrane region" description="Helical" evidence="2">
    <location>
        <begin position="165"/>
        <end position="191"/>
    </location>
</feature>
<keyword evidence="5" id="KW-1185">Reference proteome</keyword>
<evidence type="ECO:0000256" key="1">
    <source>
        <dbReference type="SAM" id="MobiDB-lite"/>
    </source>
</evidence>
<keyword evidence="2" id="KW-0812">Transmembrane</keyword>
<reference evidence="5" key="1">
    <citation type="journal article" date="2019" name="Int. J. Syst. Evol. Microbiol.">
        <title>The Global Catalogue of Microorganisms (GCM) 10K type strain sequencing project: providing services to taxonomists for standard genome sequencing and annotation.</title>
        <authorList>
            <consortium name="The Broad Institute Genomics Platform"/>
            <consortium name="The Broad Institute Genome Sequencing Center for Infectious Disease"/>
            <person name="Wu L."/>
            <person name="Ma J."/>
        </authorList>
    </citation>
    <scope>NUCLEOTIDE SEQUENCE [LARGE SCALE GENOMIC DNA]</scope>
    <source>
        <strain evidence="5">CGMCC 4.7304</strain>
    </source>
</reference>
<evidence type="ECO:0000313" key="4">
    <source>
        <dbReference type="EMBL" id="MFC4869205.1"/>
    </source>
</evidence>
<sequence>MSATSASPSNSGSTGKTGTDPQGEPSKSSTPRGSGTAGASASAGDSGGDSGSAASTSPAMAKAEQRGVSMMAPNGPATTVKAAKSTRKAHLAVSRVEPWSVMRFSFVISLVCFIILFVAVIVLYGILSGLGVFDAITDLISSLTEGGEGDELNLRPEEWFSPGRVLGYTGLIGALNIILITSLSTIGAMLYNLAADLVGGVDITLSESE</sequence>
<dbReference type="EMBL" id="JBHSIY010000026">
    <property type="protein sequence ID" value="MFC4869205.1"/>
    <property type="molecule type" value="Genomic_DNA"/>
</dbReference>
<feature type="compositionally biased region" description="Low complexity" evidence="1">
    <location>
        <begin position="1"/>
        <end position="14"/>
    </location>
</feature>
<keyword evidence="2" id="KW-1133">Transmembrane helix</keyword>
<name>A0ABV9SSA6_9ACTN</name>
<feature type="transmembrane region" description="Helical" evidence="2">
    <location>
        <begin position="104"/>
        <end position="127"/>
    </location>
</feature>
<protein>
    <submittedName>
        <fullName evidence="4">DUF3566 domain-containing protein</fullName>
    </submittedName>
</protein>